<dbReference type="GO" id="GO:0003700">
    <property type="term" value="F:DNA-binding transcription factor activity"/>
    <property type="evidence" value="ECO:0000318"/>
    <property type="project" value="GO_Central"/>
</dbReference>
<feature type="compositionally biased region" description="Polar residues" evidence="6">
    <location>
        <begin position="98"/>
        <end position="110"/>
    </location>
</feature>
<dbReference type="OMA" id="ASIHRLY"/>
<comment type="caution">
    <text evidence="5">Lacks conserved residue(s) required for the propagation of feature annotation.</text>
</comment>
<dbReference type="GO" id="GO:0005634">
    <property type="term" value="C:nucleus"/>
    <property type="evidence" value="ECO:0000318"/>
    <property type="project" value="GO_Central"/>
</dbReference>
<reference evidence="9" key="3">
    <citation type="submission" date="2015-04" db="UniProtKB">
        <authorList>
            <consortium name="EnsemblPlants"/>
        </authorList>
    </citation>
    <scope>IDENTIFICATION</scope>
    <source>
        <strain evidence="9">cv. Jemalong A17</strain>
    </source>
</reference>
<dbReference type="Proteomes" id="UP000265566">
    <property type="component" value="Chromosome 4"/>
</dbReference>
<feature type="short sequence motif" description="VHIID" evidence="5">
    <location>
        <begin position="281"/>
        <end position="285"/>
    </location>
</feature>
<dbReference type="EnsemblPlants" id="AES92768">
    <property type="protein sequence ID" value="AES92768"/>
    <property type="gene ID" value="MTR_4g133660"/>
</dbReference>
<accession>G7JLR5</accession>
<feature type="region of interest" description="VHIID" evidence="5">
    <location>
        <begin position="250"/>
        <end position="315"/>
    </location>
</feature>
<dbReference type="EMBL" id="PSQE01000004">
    <property type="protein sequence ID" value="RHN65083.1"/>
    <property type="molecule type" value="Genomic_DNA"/>
</dbReference>
<keyword evidence="2" id="KW-0805">Transcription regulation</keyword>
<name>G7JLR5_MEDTR</name>
<dbReference type="PaxDb" id="3880-AES92768"/>
<dbReference type="InterPro" id="IPR005202">
    <property type="entry name" value="TF_GRAS"/>
</dbReference>
<dbReference type="AlphaFoldDB" id="G7JLR5"/>
<dbReference type="Proteomes" id="UP000002051">
    <property type="component" value="Chromosome 4"/>
</dbReference>
<dbReference type="PROSITE" id="PS50985">
    <property type="entry name" value="GRAS"/>
    <property type="match status" value="1"/>
</dbReference>
<keyword evidence="4" id="KW-0539">Nucleus</keyword>
<protein>
    <submittedName>
        <fullName evidence="7">GRAS family transcription factor</fullName>
    </submittedName>
    <submittedName>
        <fullName evidence="8">Putative transcription factor GRAS family</fullName>
    </submittedName>
</protein>
<feature type="compositionally biased region" description="Polar residues" evidence="6">
    <location>
        <begin position="75"/>
        <end position="90"/>
    </location>
</feature>
<dbReference type="OrthoDB" id="593669at2759"/>
<reference evidence="7 10" key="2">
    <citation type="journal article" date="2014" name="BMC Genomics">
        <title>An improved genome release (version Mt4.0) for the model legume Medicago truncatula.</title>
        <authorList>
            <person name="Tang H."/>
            <person name="Krishnakumar V."/>
            <person name="Bidwell S."/>
            <person name="Rosen B."/>
            <person name="Chan A."/>
            <person name="Zhou S."/>
            <person name="Gentzbittel L."/>
            <person name="Childs K.L."/>
            <person name="Yandell M."/>
            <person name="Gundlach H."/>
            <person name="Mayer K.F."/>
            <person name="Schwartz D.C."/>
            <person name="Town C.D."/>
        </authorList>
    </citation>
    <scope>GENOME REANNOTATION</scope>
    <source>
        <strain evidence="9 10">cv. Jemalong A17</strain>
    </source>
</reference>
<dbReference type="ExpressionAtlas" id="G7JLR5">
    <property type="expression patterns" value="differential"/>
</dbReference>
<feature type="region of interest" description="Leucine repeat II (LRII)" evidence="5">
    <location>
        <begin position="331"/>
        <end position="363"/>
    </location>
</feature>
<feature type="region of interest" description="SAW" evidence="5">
    <location>
        <begin position="469"/>
        <end position="543"/>
    </location>
</feature>
<keyword evidence="10" id="KW-1185">Reference proteome</keyword>
<dbReference type="KEGG" id="mtr:11439575"/>
<evidence type="ECO:0000256" key="2">
    <source>
        <dbReference type="ARBA" id="ARBA00023015"/>
    </source>
</evidence>
<reference evidence="7 10" key="1">
    <citation type="journal article" date="2011" name="Nature">
        <title>The Medicago genome provides insight into the evolution of rhizobial symbioses.</title>
        <authorList>
            <person name="Young N.D."/>
            <person name="Debelle F."/>
            <person name="Oldroyd G.E."/>
            <person name="Geurts R."/>
            <person name="Cannon S.B."/>
            <person name="Udvardi M.K."/>
            <person name="Benedito V.A."/>
            <person name="Mayer K.F."/>
            <person name="Gouzy J."/>
            <person name="Schoof H."/>
            <person name="Van de Peer Y."/>
            <person name="Proost S."/>
            <person name="Cook D.R."/>
            <person name="Meyers B.C."/>
            <person name="Spannagl M."/>
            <person name="Cheung F."/>
            <person name="De Mita S."/>
            <person name="Krishnakumar V."/>
            <person name="Gundlach H."/>
            <person name="Zhou S."/>
            <person name="Mudge J."/>
            <person name="Bharti A.K."/>
            <person name="Murray J.D."/>
            <person name="Naoumkina M.A."/>
            <person name="Rosen B."/>
            <person name="Silverstein K.A."/>
            <person name="Tang H."/>
            <person name="Rombauts S."/>
            <person name="Zhao P.X."/>
            <person name="Zhou P."/>
            <person name="Barbe V."/>
            <person name="Bardou P."/>
            <person name="Bechner M."/>
            <person name="Bellec A."/>
            <person name="Berger A."/>
            <person name="Berges H."/>
            <person name="Bidwell S."/>
            <person name="Bisseling T."/>
            <person name="Choisne N."/>
            <person name="Couloux A."/>
            <person name="Denny R."/>
            <person name="Deshpande S."/>
            <person name="Dai X."/>
            <person name="Doyle J.J."/>
            <person name="Dudez A.M."/>
            <person name="Farmer A.D."/>
            <person name="Fouteau S."/>
            <person name="Franken C."/>
            <person name="Gibelin C."/>
            <person name="Gish J."/>
            <person name="Goldstein S."/>
            <person name="Gonzalez A.J."/>
            <person name="Green P.J."/>
            <person name="Hallab A."/>
            <person name="Hartog M."/>
            <person name="Hua A."/>
            <person name="Humphray S.J."/>
            <person name="Jeong D.H."/>
            <person name="Jing Y."/>
            <person name="Jocker A."/>
            <person name="Kenton S.M."/>
            <person name="Kim D.J."/>
            <person name="Klee K."/>
            <person name="Lai H."/>
            <person name="Lang C."/>
            <person name="Lin S."/>
            <person name="Macmil S.L."/>
            <person name="Magdelenat G."/>
            <person name="Matthews L."/>
            <person name="McCorrison J."/>
            <person name="Monaghan E.L."/>
            <person name="Mun J.H."/>
            <person name="Najar F.Z."/>
            <person name="Nicholson C."/>
            <person name="Noirot C."/>
            <person name="O'Bleness M."/>
            <person name="Paule C.R."/>
            <person name="Poulain J."/>
            <person name="Prion F."/>
            <person name="Qin B."/>
            <person name="Qu C."/>
            <person name="Retzel E.F."/>
            <person name="Riddle C."/>
            <person name="Sallet E."/>
            <person name="Samain S."/>
            <person name="Samson N."/>
            <person name="Sanders I."/>
            <person name="Saurat O."/>
            <person name="Scarpelli C."/>
            <person name="Schiex T."/>
            <person name="Segurens B."/>
            <person name="Severin A.J."/>
            <person name="Sherrier D.J."/>
            <person name="Shi R."/>
            <person name="Sims S."/>
            <person name="Singer S.R."/>
            <person name="Sinharoy S."/>
            <person name="Sterck L."/>
            <person name="Viollet A."/>
            <person name="Wang B.B."/>
            <person name="Wang K."/>
            <person name="Wang M."/>
            <person name="Wang X."/>
            <person name="Warfsmann J."/>
            <person name="Weissenbach J."/>
            <person name="White D.D."/>
            <person name="White J.D."/>
            <person name="Wiley G.B."/>
            <person name="Wincker P."/>
            <person name="Xing Y."/>
            <person name="Yang L."/>
            <person name="Yao Z."/>
            <person name="Ying F."/>
            <person name="Zhai J."/>
            <person name="Zhou L."/>
            <person name="Zuber A."/>
            <person name="Denarie J."/>
            <person name="Dixon R.A."/>
            <person name="May G.D."/>
            <person name="Schwartz D.C."/>
            <person name="Rogers J."/>
            <person name="Quetier F."/>
            <person name="Town C.D."/>
            <person name="Roe B.A."/>
        </authorList>
    </citation>
    <scope>NUCLEOTIDE SEQUENCE [LARGE SCALE GENOMIC DNA]</scope>
    <source>
        <strain evidence="7">A17</strain>
        <strain evidence="9 10">cv. Jemalong A17</strain>
    </source>
</reference>
<dbReference type="HOGENOM" id="CLU_011924_6_0_1"/>
<dbReference type="STRING" id="3880.G7JLR5"/>
<proteinExistence type="inferred from homology"/>
<evidence type="ECO:0000313" key="8">
    <source>
        <dbReference type="EMBL" id="RHN65083.1"/>
    </source>
</evidence>
<organism evidence="7 10">
    <name type="scientific">Medicago truncatula</name>
    <name type="common">Barrel medic</name>
    <name type="synonym">Medicago tribuloides</name>
    <dbReference type="NCBI Taxonomy" id="3880"/>
    <lineage>
        <taxon>Eukaryota</taxon>
        <taxon>Viridiplantae</taxon>
        <taxon>Streptophyta</taxon>
        <taxon>Embryophyta</taxon>
        <taxon>Tracheophyta</taxon>
        <taxon>Spermatophyta</taxon>
        <taxon>Magnoliopsida</taxon>
        <taxon>eudicotyledons</taxon>
        <taxon>Gunneridae</taxon>
        <taxon>Pentapetalae</taxon>
        <taxon>rosids</taxon>
        <taxon>fabids</taxon>
        <taxon>Fabales</taxon>
        <taxon>Fabaceae</taxon>
        <taxon>Papilionoideae</taxon>
        <taxon>50 kb inversion clade</taxon>
        <taxon>NPAAA clade</taxon>
        <taxon>Hologalegina</taxon>
        <taxon>IRL clade</taxon>
        <taxon>Trifolieae</taxon>
        <taxon>Medicago</taxon>
    </lineage>
</organism>
<reference evidence="11" key="4">
    <citation type="journal article" date="2018" name="Nat. Plants">
        <title>Whole-genome landscape of Medicago truncatula symbiotic genes.</title>
        <authorList>
            <person name="Pecrix Y."/>
            <person name="Staton S.E."/>
            <person name="Sallet E."/>
            <person name="Lelandais-Briere C."/>
            <person name="Moreau S."/>
            <person name="Carrere S."/>
            <person name="Blein T."/>
            <person name="Jardinaud M.F."/>
            <person name="Latrasse D."/>
            <person name="Zouine M."/>
            <person name="Zahm M."/>
            <person name="Kreplak J."/>
            <person name="Mayjonade B."/>
            <person name="Satge C."/>
            <person name="Perez M."/>
            <person name="Cauet S."/>
            <person name="Marande W."/>
            <person name="Chantry-Darmon C."/>
            <person name="Lopez-Roques C."/>
            <person name="Bouchez O."/>
            <person name="Berard A."/>
            <person name="Debelle F."/>
            <person name="Munos S."/>
            <person name="Bendahmane A."/>
            <person name="Berges H."/>
            <person name="Niebel A."/>
            <person name="Buitink J."/>
            <person name="Frugier F."/>
            <person name="Benhamed M."/>
            <person name="Crespi M."/>
            <person name="Gouzy J."/>
            <person name="Gamas P."/>
        </authorList>
    </citation>
    <scope>NUCLEOTIDE SEQUENCE [LARGE SCALE GENOMIC DNA]</scope>
    <source>
        <strain evidence="11">cv. Jemalong A17</strain>
    </source>
</reference>
<evidence type="ECO:0000256" key="3">
    <source>
        <dbReference type="ARBA" id="ARBA00023163"/>
    </source>
</evidence>
<evidence type="ECO:0000256" key="1">
    <source>
        <dbReference type="ARBA" id="ARBA00004123"/>
    </source>
</evidence>
<evidence type="ECO:0000256" key="6">
    <source>
        <dbReference type="SAM" id="MobiDB-lite"/>
    </source>
</evidence>
<evidence type="ECO:0000256" key="5">
    <source>
        <dbReference type="PROSITE-ProRule" id="PRU01191"/>
    </source>
</evidence>
<evidence type="ECO:0000313" key="11">
    <source>
        <dbReference type="Proteomes" id="UP000265566"/>
    </source>
</evidence>
<reference evidence="8" key="5">
    <citation type="journal article" date="2018" name="Nat. Plants">
        <title>Whole-genome landscape of Medicago truncatula symbiotic genes.</title>
        <authorList>
            <person name="Pecrix Y."/>
            <person name="Gamas P."/>
            <person name="Carrere S."/>
        </authorList>
    </citation>
    <scope>NUCLEOTIDE SEQUENCE</scope>
    <source>
        <tissue evidence="8">Leaves</tissue>
    </source>
</reference>
<evidence type="ECO:0000313" key="7">
    <source>
        <dbReference type="EMBL" id="AES92768.1"/>
    </source>
</evidence>
<dbReference type="GO" id="GO:0009610">
    <property type="term" value="P:response to symbiotic fungus"/>
    <property type="evidence" value="ECO:0007669"/>
    <property type="project" value="UniProtKB-ARBA"/>
</dbReference>
<evidence type="ECO:0000256" key="4">
    <source>
        <dbReference type="ARBA" id="ARBA00023242"/>
    </source>
</evidence>
<comment type="similarity">
    <text evidence="5">Belongs to the GRAS family.</text>
</comment>
<comment type="subcellular location">
    <subcellularLocation>
        <location evidence="1">Nucleus</location>
    </subcellularLocation>
</comment>
<gene>
    <name evidence="9" type="primary">11439575</name>
    <name evidence="7" type="ordered locus">MTR_4g133660</name>
    <name evidence="8" type="ORF">MtrunA17_Chr4g0076091</name>
</gene>
<dbReference type="GO" id="GO:0043565">
    <property type="term" value="F:sequence-specific DNA binding"/>
    <property type="evidence" value="ECO:0000318"/>
    <property type="project" value="GO_Central"/>
</dbReference>
<keyword evidence="3" id="KW-0804">Transcription</keyword>
<evidence type="ECO:0000313" key="10">
    <source>
        <dbReference type="Proteomes" id="UP000002051"/>
    </source>
</evidence>
<sequence>MQMSQQRPNSSGLGFYHQPAQGIYLQTNLCGDRDGSSSQGTDLSFETYKPQRFTLESYPEITGFIDCDSPSYASVSSNRTPFSPQESQSCHSDHHQSPDNTYGSPISGMSSVDDGNDLKHKLREIENSLLGPEDFDIVDSYGSCMETNLHGASPSAKYNWDLIAENIPKLDMKEVLLLCAQAVSDGDIPTARGWMDNVLVKMVSVAGDPIQRLSAYLLEGLRARLELSGSLIYKSLKCEQPTSKELMTYMHMLYQICPYFKFAYISANAVISEAMANESRIHIIDFQIAQGTQWQMLIEALARRPGGPPFIRITGVDDSQSFHARGGGLQIVGEQLSNFARSRGVLFEFHSAAMSGCEVQRENLRVSPGEALAVNFPFSLHHMPDESVSIENHRDRLLRLVKSLSPKVVTLVEQESNTNTSPFFQRFVETMDFYTAMFESIDVACTKDDKKRISVEQNCVARDIVNMIACEGIERVERHEVFGKWRSRFSMAGFRQCQLSSSVMHSVQNMLKDFHQNYWLEHRDGALYLGWMKRAMATSSAWMC</sequence>
<feature type="region of interest" description="Disordered" evidence="6">
    <location>
        <begin position="75"/>
        <end position="115"/>
    </location>
</feature>
<evidence type="ECO:0000313" key="9">
    <source>
        <dbReference type="EnsemblPlants" id="AES92768"/>
    </source>
</evidence>
<dbReference type="GO" id="GO:0006355">
    <property type="term" value="P:regulation of DNA-templated transcription"/>
    <property type="evidence" value="ECO:0000318"/>
    <property type="project" value="GO_Central"/>
</dbReference>
<dbReference type="eggNOG" id="ENOG502QS02">
    <property type="taxonomic scope" value="Eukaryota"/>
</dbReference>
<dbReference type="EMBL" id="CM001220">
    <property type="protein sequence ID" value="AES92768.1"/>
    <property type="molecule type" value="Genomic_DNA"/>
</dbReference>
<dbReference type="Gramene" id="rna27980">
    <property type="protein sequence ID" value="RHN65083.1"/>
    <property type="gene ID" value="gene27980"/>
</dbReference>
<dbReference type="Pfam" id="PF03514">
    <property type="entry name" value="GRAS"/>
    <property type="match status" value="1"/>
</dbReference>
<dbReference type="PANTHER" id="PTHR31636">
    <property type="entry name" value="OSJNBA0084A10.13 PROTEIN-RELATED"/>
    <property type="match status" value="1"/>
</dbReference>